<accession>A0A562SVB6</accession>
<protein>
    <submittedName>
        <fullName evidence="1">Uncharacterized protein</fullName>
    </submittedName>
</protein>
<name>A0A562SVB6_9BACT</name>
<keyword evidence="2" id="KW-1185">Reference proteome</keyword>
<reference evidence="1 2" key="1">
    <citation type="journal article" date="2015" name="Stand. Genomic Sci.">
        <title>Genomic Encyclopedia of Bacterial and Archaeal Type Strains, Phase III: the genomes of soil and plant-associated and newly described type strains.</title>
        <authorList>
            <person name="Whitman W.B."/>
            <person name="Woyke T."/>
            <person name="Klenk H.P."/>
            <person name="Zhou Y."/>
            <person name="Lilburn T.G."/>
            <person name="Beck B.J."/>
            <person name="De Vos P."/>
            <person name="Vandamme P."/>
            <person name="Eisen J.A."/>
            <person name="Garrity G."/>
            <person name="Hugenholtz P."/>
            <person name="Kyrpides N.C."/>
        </authorList>
    </citation>
    <scope>NUCLEOTIDE SEQUENCE [LARGE SCALE GENOMIC DNA]</scope>
    <source>
        <strain evidence="1 2">CGMCC 1.7271</strain>
    </source>
</reference>
<comment type="caution">
    <text evidence="1">The sequence shown here is derived from an EMBL/GenBank/DDBJ whole genome shotgun (WGS) entry which is preliminary data.</text>
</comment>
<sequence length="170" mass="20032">MKNALHTHIKYFFLLLFSFVSKYTALGQSSLEGKYCYRGINSSSNYIIFNADNTFQFSYAVCTIRDIACGSYSIKNDTVYFYYKSGITDTTCNTQKINLLKFDGQSSYYLFSSLGDTLSRPYKLYFQNDKLYSISKSGQVIFNYKNDYTYKPTKSERRYYKRRYFFSDTL</sequence>
<gene>
    <name evidence="1" type="ORF">IQ13_0172</name>
</gene>
<organism evidence="1 2">
    <name type="scientific">Lacibacter cauensis</name>
    <dbReference type="NCBI Taxonomy" id="510947"/>
    <lineage>
        <taxon>Bacteria</taxon>
        <taxon>Pseudomonadati</taxon>
        <taxon>Bacteroidota</taxon>
        <taxon>Chitinophagia</taxon>
        <taxon>Chitinophagales</taxon>
        <taxon>Chitinophagaceae</taxon>
        <taxon>Lacibacter</taxon>
    </lineage>
</organism>
<evidence type="ECO:0000313" key="2">
    <source>
        <dbReference type="Proteomes" id="UP000316167"/>
    </source>
</evidence>
<dbReference type="AlphaFoldDB" id="A0A562SVB6"/>
<evidence type="ECO:0000313" key="1">
    <source>
        <dbReference type="EMBL" id="TWI85018.1"/>
    </source>
</evidence>
<dbReference type="EMBL" id="VLLE01000002">
    <property type="protein sequence ID" value="TWI85018.1"/>
    <property type="molecule type" value="Genomic_DNA"/>
</dbReference>
<dbReference type="Proteomes" id="UP000316167">
    <property type="component" value="Unassembled WGS sequence"/>
</dbReference>
<proteinExistence type="predicted"/>